<dbReference type="InterPro" id="IPR052711">
    <property type="entry name" value="Zinc_ADH-like"/>
</dbReference>
<dbReference type="InterPro" id="IPR036291">
    <property type="entry name" value="NAD(P)-bd_dom_sf"/>
</dbReference>
<proteinExistence type="predicted"/>
<dbReference type="RefSeq" id="XP_062656600.1">
    <property type="nucleotide sequence ID" value="XM_062801804.1"/>
</dbReference>
<dbReference type="Gene3D" id="3.40.50.720">
    <property type="entry name" value="NAD(P)-binding Rossmann-like Domain"/>
    <property type="match status" value="1"/>
</dbReference>
<name>A0AAE0LPI8_9PEZI</name>
<dbReference type="Pfam" id="PF00107">
    <property type="entry name" value="ADH_zinc_N"/>
    <property type="match status" value="1"/>
</dbReference>
<comment type="caution">
    <text evidence="2">The sequence shown here is derived from an EMBL/GenBank/DDBJ whole genome shotgun (WGS) entry which is preliminary data.</text>
</comment>
<dbReference type="GO" id="GO:0016491">
    <property type="term" value="F:oxidoreductase activity"/>
    <property type="evidence" value="ECO:0007669"/>
    <property type="project" value="InterPro"/>
</dbReference>
<reference evidence="2" key="1">
    <citation type="journal article" date="2023" name="Mol. Phylogenet. Evol.">
        <title>Genome-scale phylogeny and comparative genomics of the fungal order Sordariales.</title>
        <authorList>
            <person name="Hensen N."/>
            <person name="Bonometti L."/>
            <person name="Westerberg I."/>
            <person name="Brannstrom I.O."/>
            <person name="Guillou S."/>
            <person name="Cros-Aarteil S."/>
            <person name="Calhoun S."/>
            <person name="Haridas S."/>
            <person name="Kuo A."/>
            <person name="Mondo S."/>
            <person name="Pangilinan J."/>
            <person name="Riley R."/>
            <person name="LaButti K."/>
            <person name="Andreopoulos B."/>
            <person name="Lipzen A."/>
            <person name="Chen C."/>
            <person name="Yan M."/>
            <person name="Daum C."/>
            <person name="Ng V."/>
            <person name="Clum A."/>
            <person name="Steindorff A."/>
            <person name="Ohm R.A."/>
            <person name="Martin F."/>
            <person name="Silar P."/>
            <person name="Natvig D.O."/>
            <person name="Lalanne C."/>
            <person name="Gautier V."/>
            <person name="Ament-Velasquez S.L."/>
            <person name="Kruys A."/>
            <person name="Hutchinson M.I."/>
            <person name="Powell A.J."/>
            <person name="Barry K."/>
            <person name="Miller A.N."/>
            <person name="Grigoriev I.V."/>
            <person name="Debuchy R."/>
            <person name="Gladieux P."/>
            <person name="Hiltunen Thoren M."/>
            <person name="Johannesson H."/>
        </authorList>
    </citation>
    <scope>NUCLEOTIDE SEQUENCE</scope>
    <source>
        <strain evidence="2">CBS 168.71</strain>
    </source>
</reference>
<dbReference type="Proteomes" id="UP001278766">
    <property type="component" value="Unassembled WGS sequence"/>
</dbReference>
<evidence type="ECO:0000313" key="3">
    <source>
        <dbReference type="Proteomes" id="UP001278766"/>
    </source>
</evidence>
<feature type="domain" description="Enoyl reductase (ER)" evidence="1">
    <location>
        <begin position="22"/>
        <end position="358"/>
    </location>
</feature>
<gene>
    <name evidence="2" type="ORF">B0H64DRAFT_363427</name>
</gene>
<organism evidence="2 3">
    <name type="scientific">Chaetomium fimeti</name>
    <dbReference type="NCBI Taxonomy" id="1854472"/>
    <lineage>
        <taxon>Eukaryota</taxon>
        <taxon>Fungi</taxon>
        <taxon>Dikarya</taxon>
        <taxon>Ascomycota</taxon>
        <taxon>Pezizomycotina</taxon>
        <taxon>Sordariomycetes</taxon>
        <taxon>Sordariomycetidae</taxon>
        <taxon>Sordariales</taxon>
        <taxon>Chaetomiaceae</taxon>
        <taxon>Chaetomium</taxon>
    </lineage>
</organism>
<dbReference type="SUPFAM" id="SSF50129">
    <property type="entry name" value="GroES-like"/>
    <property type="match status" value="1"/>
</dbReference>
<dbReference type="InterPro" id="IPR013149">
    <property type="entry name" value="ADH-like_C"/>
</dbReference>
<sequence length="361" mass="37868">MATTIPPTHRAFRRSPGLGTSQTPLTLSLSIEPILPSAGLGTHDVLIRIRAVSLNYRDALMLRGLYPGPALAGGIAASDCSAEVVAVGDRVTLFRVGDRVAPNFDLGNLTGEIGAAGHLTVGGDVDGVLREFAVFEERVLVRLPGYLSWEEGATIACAGLTAWKAVGAPDSLDKNKSILIQGTGGVSMFALLIALAGGLKPIITSSSDEKLAVLAKKLGAPSFASYNYRTDPDQVAEVQRLTGGKGVDVVVNNIGPPGIPADIDSLVPSFGLVSLVGFLAGVSADWNPGKLLSVITKTARLQGVAVGSKVEFEALISFLEQRQVRLDTLIDSKIFDFEDSQAALDYLWSGKHVGKVVIRLG</sequence>
<keyword evidence="3" id="KW-1185">Reference proteome</keyword>
<dbReference type="Gene3D" id="3.90.180.10">
    <property type="entry name" value="Medium-chain alcohol dehydrogenases, catalytic domain"/>
    <property type="match status" value="1"/>
</dbReference>
<dbReference type="SUPFAM" id="SSF51735">
    <property type="entry name" value="NAD(P)-binding Rossmann-fold domains"/>
    <property type="match status" value="1"/>
</dbReference>
<dbReference type="CDD" id="cd08276">
    <property type="entry name" value="MDR7"/>
    <property type="match status" value="1"/>
</dbReference>
<dbReference type="Pfam" id="PF08240">
    <property type="entry name" value="ADH_N"/>
    <property type="match status" value="1"/>
</dbReference>
<dbReference type="SMART" id="SM00829">
    <property type="entry name" value="PKS_ER"/>
    <property type="match status" value="1"/>
</dbReference>
<protein>
    <recommendedName>
        <fullName evidence="1">Enoyl reductase (ER) domain-containing protein</fullName>
    </recommendedName>
</protein>
<dbReference type="InterPro" id="IPR020843">
    <property type="entry name" value="ER"/>
</dbReference>
<dbReference type="AlphaFoldDB" id="A0AAE0LPI8"/>
<dbReference type="PANTHER" id="PTHR45033:SF1">
    <property type="entry name" value="OXIDOREDUCTASE (EUROFUNG)"/>
    <property type="match status" value="1"/>
</dbReference>
<reference evidence="2" key="2">
    <citation type="submission" date="2023-06" db="EMBL/GenBank/DDBJ databases">
        <authorList>
            <consortium name="Lawrence Berkeley National Laboratory"/>
            <person name="Haridas S."/>
            <person name="Hensen N."/>
            <person name="Bonometti L."/>
            <person name="Westerberg I."/>
            <person name="Brannstrom I.O."/>
            <person name="Guillou S."/>
            <person name="Cros-Aarteil S."/>
            <person name="Calhoun S."/>
            <person name="Kuo A."/>
            <person name="Mondo S."/>
            <person name="Pangilinan J."/>
            <person name="Riley R."/>
            <person name="Labutti K."/>
            <person name="Andreopoulos B."/>
            <person name="Lipzen A."/>
            <person name="Chen C."/>
            <person name="Yanf M."/>
            <person name="Daum C."/>
            <person name="Ng V."/>
            <person name="Clum A."/>
            <person name="Steindorff A."/>
            <person name="Ohm R."/>
            <person name="Martin F."/>
            <person name="Silar P."/>
            <person name="Natvig D."/>
            <person name="Lalanne C."/>
            <person name="Gautier V."/>
            <person name="Ament-Velasquez S.L."/>
            <person name="Kruys A."/>
            <person name="Hutchinson M.I."/>
            <person name="Powell A.J."/>
            <person name="Barry K."/>
            <person name="Miller A.N."/>
            <person name="Grigoriev I.V."/>
            <person name="Debuchy R."/>
            <person name="Gladieux P."/>
            <person name="Thoren M.H."/>
            <person name="Johannesson H."/>
        </authorList>
    </citation>
    <scope>NUCLEOTIDE SEQUENCE</scope>
    <source>
        <strain evidence="2">CBS 168.71</strain>
    </source>
</reference>
<dbReference type="InterPro" id="IPR011032">
    <property type="entry name" value="GroES-like_sf"/>
</dbReference>
<accession>A0AAE0LPI8</accession>
<dbReference type="EMBL" id="JAUEPN010000006">
    <property type="protein sequence ID" value="KAK3293086.1"/>
    <property type="molecule type" value="Genomic_DNA"/>
</dbReference>
<dbReference type="PANTHER" id="PTHR45033">
    <property type="match status" value="1"/>
</dbReference>
<evidence type="ECO:0000259" key="1">
    <source>
        <dbReference type="SMART" id="SM00829"/>
    </source>
</evidence>
<dbReference type="GeneID" id="87838752"/>
<evidence type="ECO:0000313" key="2">
    <source>
        <dbReference type="EMBL" id="KAK3293086.1"/>
    </source>
</evidence>
<dbReference type="InterPro" id="IPR013154">
    <property type="entry name" value="ADH-like_N"/>
</dbReference>